<evidence type="ECO:0000256" key="3">
    <source>
        <dbReference type="PROSITE-ProRule" id="PRU00221"/>
    </source>
</evidence>
<evidence type="ECO:0000256" key="2">
    <source>
        <dbReference type="ARBA" id="ARBA00022737"/>
    </source>
</evidence>
<keyword evidence="2" id="KW-0677">Repeat</keyword>
<feature type="region of interest" description="Disordered" evidence="4">
    <location>
        <begin position="86"/>
        <end position="123"/>
    </location>
</feature>
<gene>
    <name evidence="5" type="ORF">AARE701A_LOCUS19876</name>
</gene>
<sequence>MGTRGNEEEDDWFCDAREEVSSVSDCNSEVADEFVQATGDLDLWTMNPESVTNRRQKFFQSMGFSFKKRDFDLDLDLLGDSSSDHIPVSKQLNSVSETDHEEEEKEEKLLRNESTSSGSSVSSMSTSSLAEAFSFRGAFLNRAKNIDDQILLTRDYSSNSSSIAEGLSESGSSRFDSYGDLQNSPMSRYVDSPKKVAKGWIKKLGVLTHILDKTEECTDGESMGSSIRRQLTRVQSFKKQFKELSSLCIGQEFSAHDGSIVVMKFSHDGKYLASAGEDCVVRVWNITEDERRDNEFEVAESDSSCVYFGMNDKSQIEPLKTENEKIEKSRRLLRKKSESTCAVLPSKVFSISETPQHEFRGHTGEILDLSWSEKGFLLSSSVDETVRLWRVGSSDECIRVFSHKSFVTCVAFNPVDDNYFISGSIDGIVRIWDVSHFRVVDYTDIREIVTALCYYPDAKGAVVGSMTGECRFYHTTDNQLQLDREISLHGKKKVPNKRITGFQFFPGDSDKVMVTSADSQIRIICGVDTICKLKKASSLRTTLMSPTFASFTSDGKHIVSTIEDSGIHVWDYSQPNKKASSQKPKTIRSYEGFLSQNVSVAIPWLGQGKEETIIADLEKSFAHFPAPMDYFSPMKGATTWPEEKLGVVAGSAAAAVSATVSSRSKLRLLKSVCQNVNGSTPHLWGLVIVTATWDGSIRVFHNYGLPIRMEAQAAYIADIIGLLLPPPVNFCGIASNYLKRLSIPEDKVLEQVHLLQNWTMPSELYLSKNELRLPTRVCVMSIIVVAKRTLFNINGFGVWERSLGLRDASKADTELSDRHKSNH</sequence>
<dbReference type="FunFam" id="2.130.10.10:FF:003176">
    <property type="entry name" value="Transducin/WD40 repeat-like superfamily protein"/>
    <property type="match status" value="1"/>
</dbReference>
<evidence type="ECO:0000256" key="1">
    <source>
        <dbReference type="ARBA" id="ARBA00022574"/>
    </source>
</evidence>
<dbReference type="Proteomes" id="UP000682877">
    <property type="component" value="Chromosome 7"/>
</dbReference>
<dbReference type="PROSITE" id="PS50082">
    <property type="entry name" value="WD_REPEATS_2"/>
    <property type="match status" value="3"/>
</dbReference>
<dbReference type="InterPro" id="IPR001680">
    <property type="entry name" value="WD40_rpt"/>
</dbReference>
<dbReference type="InterPro" id="IPR040324">
    <property type="entry name" value="WDR44/Dgr2"/>
</dbReference>
<dbReference type="InterPro" id="IPR036322">
    <property type="entry name" value="WD40_repeat_dom_sf"/>
</dbReference>
<evidence type="ECO:0000313" key="5">
    <source>
        <dbReference type="EMBL" id="CAE6202248.1"/>
    </source>
</evidence>
<evidence type="ECO:0000256" key="4">
    <source>
        <dbReference type="SAM" id="MobiDB-lite"/>
    </source>
</evidence>
<keyword evidence="6" id="KW-1185">Reference proteome</keyword>
<dbReference type="PANTHER" id="PTHR14221:SF40">
    <property type="entry name" value="SIMILARITY TO UNKNOWN PROTEIN"/>
    <property type="match status" value="1"/>
</dbReference>
<keyword evidence="1 3" id="KW-0853">WD repeat</keyword>
<dbReference type="PANTHER" id="PTHR14221">
    <property type="entry name" value="WD REPEAT DOMAIN 44"/>
    <property type="match status" value="1"/>
</dbReference>
<dbReference type="InterPro" id="IPR020472">
    <property type="entry name" value="WD40_PAC1"/>
</dbReference>
<feature type="repeat" description="WD" evidence="3">
    <location>
        <begin position="400"/>
        <end position="442"/>
    </location>
</feature>
<dbReference type="InterPro" id="IPR015943">
    <property type="entry name" value="WD40/YVTN_repeat-like_dom_sf"/>
</dbReference>
<protein>
    <recommendedName>
        <fullName evidence="7">Transducin/WD40 repeat-like superfamily protein</fullName>
    </recommendedName>
</protein>
<dbReference type="PRINTS" id="PR00320">
    <property type="entry name" value="GPROTEINBRPT"/>
</dbReference>
<reference evidence="5" key="1">
    <citation type="submission" date="2021-01" db="EMBL/GenBank/DDBJ databases">
        <authorList>
            <person name="Bezrukov I."/>
        </authorList>
    </citation>
    <scope>NUCLEOTIDE SEQUENCE</scope>
</reference>
<dbReference type="EMBL" id="LR999457">
    <property type="protein sequence ID" value="CAE6202248.1"/>
    <property type="molecule type" value="Genomic_DNA"/>
</dbReference>
<dbReference type="SMART" id="SM00320">
    <property type="entry name" value="WD40"/>
    <property type="match status" value="7"/>
</dbReference>
<dbReference type="PROSITE" id="PS50294">
    <property type="entry name" value="WD_REPEATS_REGION"/>
    <property type="match status" value="3"/>
</dbReference>
<dbReference type="Gene3D" id="2.130.10.10">
    <property type="entry name" value="YVTN repeat-like/Quinoprotein amine dehydrogenase"/>
    <property type="match status" value="3"/>
</dbReference>
<evidence type="ECO:0008006" key="7">
    <source>
        <dbReference type="Google" id="ProtNLM"/>
    </source>
</evidence>
<evidence type="ECO:0000313" key="6">
    <source>
        <dbReference type="Proteomes" id="UP000682877"/>
    </source>
</evidence>
<dbReference type="AlphaFoldDB" id="A0A8S2AW05"/>
<dbReference type="Pfam" id="PF00400">
    <property type="entry name" value="WD40"/>
    <property type="match status" value="3"/>
</dbReference>
<feature type="repeat" description="WD" evidence="3">
    <location>
        <begin position="359"/>
        <end position="399"/>
    </location>
</feature>
<proteinExistence type="predicted"/>
<dbReference type="InterPro" id="IPR019775">
    <property type="entry name" value="WD40_repeat_CS"/>
</dbReference>
<feature type="repeat" description="WD" evidence="3">
    <location>
        <begin position="253"/>
        <end position="294"/>
    </location>
</feature>
<dbReference type="PROSITE" id="PS00678">
    <property type="entry name" value="WD_REPEATS_1"/>
    <property type="match status" value="1"/>
</dbReference>
<accession>A0A8S2AW05</accession>
<dbReference type="SUPFAM" id="SSF50978">
    <property type="entry name" value="WD40 repeat-like"/>
    <property type="match status" value="1"/>
</dbReference>
<feature type="compositionally biased region" description="Low complexity" evidence="4">
    <location>
        <begin position="114"/>
        <end position="123"/>
    </location>
</feature>
<name>A0A8S2AW05_ARAAE</name>
<organism evidence="5 6">
    <name type="scientific">Arabidopsis arenosa</name>
    <name type="common">Sand rock-cress</name>
    <name type="synonym">Cardaminopsis arenosa</name>
    <dbReference type="NCBI Taxonomy" id="38785"/>
    <lineage>
        <taxon>Eukaryota</taxon>
        <taxon>Viridiplantae</taxon>
        <taxon>Streptophyta</taxon>
        <taxon>Embryophyta</taxon>
        <taxon>Tracheophyta</taxon>
        <taxon>Spermatophyta</taxon>
        <taxon>Magnoliopsida</taxon>
        <taxon>eudicotyledons</taxon>
        <taxon>Gunneridae</taxon>
        <taxon>Pentapetalae</taxon>
        <taxon>rosids</taxon>
        <taxon>malvids</taxon>
        <taxon>Brassicales</taxon>
        <taxon>Brassicaceae</taxon>
        <taxon>Camelineae</taxon>
        <taxon>Arabidopsis</taxon>
    </lineage>
</organism>